<dbReference type="OrthoDB" id="308440at2759"/>
<dbReference type="SUPFAM" id="SSF51306">
    <property type="entry name" value="LexA/Signal peptidase"/>
    <property type="match status" value="2"/>
</dbReference>
<dbReference type="Proteomes" id="UP000298663">
    <property type="component" value="Unassembled WGS sequence"/>
</dbReference>
<proteinExistence type="predicted"/>
<dbReference type="InterPro" id="IPR036286">
    <property type="entry name" value="LexA/Signal_pep-like_sf"/>
</dbReference>
<evidence type="ECO:0000313" key="2">
    <source>
        <dbReference type="Proteomes" id="UP000298663"/>
    </source>
</evidence>
<name>A0A4U5M816_STECR</name>
<dbReference type="EMBL" id="AZBU02000009">
    <property type="protein sequence ID" value="TKR64743.1"/>
    <property type="molecule type" value="Genomic_DNA"/>
</dbReference>
<organism evidence="1 2">
    <name type="scientific">Steinernema carpocapsae</name>
    <name type="common">Entomopathogenic nematode</name>
    <dbReference type="NCBI Taxonomy" id="34508"/>
    <lineage>
        <taxon>Eukaryota</taxon>
        <taxon>Metazoa</taxon>
        <taxon>Ecdysozoa</taxon>
        <taxon>Nematoda</taxon>
        <taxon>Chromadorea</taxon>
        <taxon>Rhabditida</taxon>
        <taxon>Tylenchina</taxon>
        <taxon>Panagrolaimomorpha</taxon>
        <taxon>Strongyloidoidea</taxon>
        <taxon>Steinernematidae</taxon>
        <taxon>Steinernema</taxon>
    </lineage>
</organism>
<dbReference type="Gene3D" id="2.10.109.10">
    <property type="entry name" value="Umud Fragment, subunit A"/>
    <property type="match status" value="1"/>
</dbReference>
<evidence type="ECO:0000313" key="1">
    <source>
        <dbReference type="EMBL" id="TKR64743.1"/>
    </source>
</evidence>
<comment type="caution">
    <text evidence="1">The sequence shown here is derived from an EMBL/GenBank/DDBJ whole genome shotgun (WGS) entry which is preliminary data.</text>
</comment>
<reference evidence="1 2" key="2">
    <citation type="journal article" date="2019" name="G3 (Bethesda)">
        <title>Hybrid Assembly of the Genome of the Entomopathogenic Nematode Steinernema carpocapsae Identifies the X-Chromosome.</title>
        <authorList>
            <person name="Serra L."/>
            <person name="Macchietto M."/>
            <person name="Macias-Munoz A."/>
            <person name="McGill C.J."/>
            <person name="Rodriguez I.M."/>
            <person name="Rodriguez B."/>
            <person name="Murad R."/>
            <person name="Mortazavi A."/>
        </authorList>
    </citation>
    <scope>NUCLEOTIDE SEQUENCE [LARGE SCALE GENOMIC DNA]</scope>
    <source>
        <strain evidence="1 2">ALL</strain>
    </source>
</reference>
<gene>
    <name evidence="1" type="ORF">L596_025231</name>
</gene>
<accession>A0A4U5M816</accession>
<reference evidence="1 2" key="1">
    <citation type="journal article" date="2015" name="Genome Biol.">
        <title>Comparative genomics of Steinernema reveals deeply conserved gene regulatory networks.</title>
        <authorList>
            <person name="Dillman A.R."/>
            <person name="Macchietto M."/>
            <person name="Porter C.F."/>
            <person name="Rogers A."/>
            <person name="Williams B."/>
            <person name="Antoshechkin I."/>
            <person name="Lee M.M."/>
            <person name="Goodwin Z."/>
            <person name="Lu X."/>
            <person name="Lewis E.E."/>
            <person name="Goodrich-Blair H."/>
            <person name="Stock S.P."/>
            <person name="Adams B.J."/>
            <person name="Sternberg P.W."/>
            <person name="Mortazavi A."/>
        </authorList>
    </citation>
    <scope>NUCLEOTIDE SEQUENCE [LARGE SCALE GENOMIC DNA]</scope>
    <source>
        <strain evidence="1 2">ALL</strain>
    </source>
</reference>
<sequence length="361" mass="41479">MVKNIEYLVDKTNDNRKWMIPEDIDEGMKKLKDEEEMYKQLGELHYVPFEQDLGSALWFGMLPATLPSKMQLIVVEADVRSSERGSLITFTSNEVIESGNTSLFEFSRIAGLPGDLVFNDRKNRFEKLTQNGVFVIGDRRDKSANSRDFGHLDTQMHLNCERLLELNGDMQSDVSDEFKGNQPLAMNVGTRMLPTVPESGAQLTVVGLPGESIFNEWLKTKEEIIKEFYYLLGDNRIDAIDSSSFGPVKLDNLKFVRRYPPLGPKLPLYRFHEHCNFKFIVKVCRKMYRRALRSLKMINLRHQFVSIHSTEAHGLPKASLLPDYGTNLRDHRQRFLSGNAMFSLLLTFHNEVCGFKRLSTS</sequence>
<protein>
    <submittedName>
        <fullName evidence="1">Uncharacterized protein</fullName>
    </submittedName>
</protein>
<dbReference type="AlphaFoldDB" id="A0A4U5M816"/>
<keyword evidence="2" id="KW-1185">Reference proteome</keyword>